<dbReference type="InterPro" id="IPR011059">
    <property type="entry name" value="Metal-dep_hydrolase_composite"/>
</dbReference>
<feature type="domain" description="Amidohydrolase-related" evidence="2">
    <location>
        <begin position="53"/>
        <end position="376"/>
    </location>
</feature>
<reference evidence="3" key="1">
    <citation type="submission" date="2021-12" db="EMBL/GenBank/DDBJ databases">
        <title>Discovery of the Pendulisporaceae a myxobacterial family with distinct sporulation behavior and unique specialized metabolism.</title>
        <authorList>
            <person name="Garcia R."/>
            <person name="Popoff A."/>
            <person name="Bader C.D."/>
            <person name="Loehr J."/>
            <person name="Walesch S."/>
            <person name="Walt C."/>
            <person name="Boldt J."/>
            <person name="Bunk B."/>
            <person name="Haeckl F.J.F.P.J."/>
            <person name="Gunesch A.P."/>
            <person name="Birkelbach J."/>
            <person name="Nuebel U."/>
            <person name="Pietschmann T."/>
            <person name="Bach T."/>
            <person name="Mueller R."/>
        </authorList>
    </citation>
    <scope>NUCLEOTIDE SEQUENCE</scope>
    <source>
        <strain evidence="3">MSr11367</strain>
    </source>
</reference>
<evidence type="ECO:0000256" key="1">
    <source>
        <dbReference type="ARBA" id="ARBA00022801"/>
    </source>
</evidence>
<sequence length="404" mass="42263">MIVHADHVLPGDAPPIRDGAVVVAEDGTIEDVGAAAEVLPRHGGAPVERVHGVVFPGLVNAHTHLELSALRGLVPGGHGFLPWVDSLLAARFDATPEDSPESMEAAVSELQRHGTAAVGEVTNSLAAAEHLARSGIEGSIFHEVFGVGGDVAERAEEMLAASSAGTRAWPGLAYVPTAHTLHTTLADVVRKIVQHAKDAGLRTSLHLAEHAAERRALEHGDGPVTDWLRGRLRGAADVVWPMQSPIAYAEALGALGPHMLLVHLTDALPEELERVAKSGSHVVLCPRSNLYIEGRLPPLLAARAAGIEPALGTDSLASNASLDVLAEARALADRFSTVPAADLVRMATHNGAQALGRPALGRISRGARPGLLAVDIAGAAQIQDGAALLLRHVKAPRRWIREVS</sequence>
<dbReference type="PANTHER" id="PTHR43794:SF11">
    <property type="entry name" value="AMIDOHYDROLASE-RELATED DOMAIN-CONTAINING PROTEIN"/>
    <property type="match status" value="1"/>
</dbReference>
<gene>
    <name evidence="3" type="ORF">LVJ94_36170</name>
</gene>
<dbReference type="RefSeq" id="WP_394831969.1">
    <property type="nucleotide sequence ID" value="NZ_CP089929.1"/>
</dbReference>
<accession>A0ABZ2KXS5</accession>
<dbReference type="PANTHER" id="PTHR43794">
    <property type="entry name" value="AMINOHYDROLASE SSNA-RELATED"/>
    <property type="match status" value="1"/>
</dbReference>
<evidence type="ECO:0000313" key="4">
    <source>
        <dbReference type="Proteomes" id="UP001374803"/>
    </source>
</evidence>
<keyword evidence="4" id="KW-1185">Reference proteome</keyword>
<protein>
    <submittedName>
        <fullName evidence="3">Amidohydrolase family protein</fullName>
    </submittedName>
</protein>
<evidence type="ECO:0000259" key="2">
    <source>
        <dbReference type="Pfam" id="PF01979"/>
    </source>
</evidence>
<dbReference type="InterPro" id="IPR006680">
    <property type="entry name" value="Amidohydro-rel"/>
</dbReference>
<dbReference type="InterPro" id="IPR032466">
    <property type="entry name" value="Metal_Hydrolase"/>
</dbReference>
<dbReference type="SUPFAM" id="SSF51556">
    <property type="entry name" value="Metallo-dependent hydrolases"/>
    <property type="match status" value="1"/>
</dbReference>
<dbReference type="Proteomes" id="UP001374803">
    <property type="component" value="Chromosome"/>
</dbReference>
<name>A0ABZ2KXS5_9BACT</name>
<dbReference type="Gene3D" id="3.20.20.140">
    <property type="entry name" value="Metal-dependent hydrolases"/>
    <property type="match status" value="1"/>
</dbReference>
<dbReference type="EMBL" id="CP089983">
    <property type="protein sequence ID" value="WXB02341.1"/>
    <property type="molecule type" value="Genomic_DNA"/>
</dbReference>
<organism evidence="3 4">
    <name type="scientific">Pendulispora rubella</name>
    <dbReference type="NCBI Taxonomy" id="2741070"/>
    <lineage>
        <taxon>Bacteria</taxon>
        <taxon>Pseudomonadati</taxon>
        <taxon>Myxococcota</taxon>
        <taxon>Myxococcia</taxon>
        <taxon>Myxococcales</taxon>
        <taxon>Sorangiineae</taxon>
        <taxon>Pendulisporaceae</taxon>
        <taxon>Pendulispora</taxon>
    </lineage>
</organism>
<dbReference type="InterPro" id="IPR050287">
    <property type="entry name" value="MTA/SAH_deaminase"/>
</dbReference>
<keyword evidence="1" id="KW-0378">Hydrolase</keyword>
<dbReference type="Pfam" id="PF01979">
    <property type="entry name" value="Amidohydro_1"/>
    <property type="match status" value="1"/>
</dbReference>
<dbReference type="SUPFAM" id="SSF51338">
    <property type="entry name" value="Composite domain of metallo-dependent hydrolases"/>
    <property type="match status" value="1"/>
</dbReference>
<proteinExistence type="predicted"/>
<evidence type="ECO:0000313" key="3">
    <source>
        <dbReference type="EMBL" id="WXB02341.1"/>
    </source>
</evidence>